<feature type="non-terminal residue" evidence="1">
    <location>
        <position position="1"/>
    </location>
</feature>
<evidence type="ECO:0008006" key="3">
    <source>
        <dbReference type="Google" id="ProtNLM"/>
    </source>
</evidence>
<organism evidence="1 2">
    <name type="scientific">Candidatus Daviesbacteria bacterium RIFCSPHIGHO2_12_FULL_37_11</name>
    <dbReference type="NCBI Taxonomy" id="1797777"/>
    <lineage>
        <taxon>Bacteria</taxon>
        <taxon>Candidatus Daviesiibacteriota</taxon>
    </lineage>
</organism>
<name>A0A1F5KE52_9BACT</name>
<protein>
    <recommendedName>
        <fullName evidence="3">Restriction endonuclease</fullName>
    </recommendedName>
</protein>
<evidence type="ECO:0000313" key="1">
    <source>
        <dbReference type="EMBL" id="OGE39226.1"/>
    </source>
</evidence>
<dbReference type="AlphaFoldDB" id="A0A1F5KE52"/>
<evidence type="ECO:0000313" key="2">
    <source>
        <dbReference type="Proteomes" id="UP000176527"/>
    </source>
</evidence>
<reference evidence="1 2" key="1">
    <citation type="journal article" date="2016" name="Nat. Commun.">
        <title>Thousands of microbial genomes shed light on interconnected biogeochemical processes in an aquifer system.</title>
        <authorList>
            <person name="Anantharaman K."/>
            <person name="Brown C.T."/>
            <person name="Hug L.A."/>
            <person name="Sharon I."/>
            <person name="Castelle C.J."/>
            <person name="Probst A.J."/>
            <person name="Thomas B.C."/>
            <person name="Singh A."/>
            <person name="Wilkins M.J."/>
            <person name="Karaoz U."/>
            <person name="Brodie E.L."/>
            <person name="Williams K.H."/>
            <person name="Hubbard S.S."/>
            <person name="Banfield J.F."/>
        </authorList>
    </citation>
    <scope>NUCLEOTIDE SEQUENCE [LARGE SCALE GENOMIC DNA]</scope>
</reference>
<dbReference type="EMBL" id="MFDE01000003">
    <property type="protein sequence ID" value="OGE39226.1"/>
    <property type="molecule type" value="Genomic_DNA"/>
</dbReference>
<proteinExistence type="predicted"/>
<accession>A0A1F5KE52</accession>
<gene>
    <name evidence="1" type="ORF">A3F00_04015</name>
</gene>
<comment type="caution">
    <text evidence="1">The sequence shown here is derived from an EMBL/GenBank/DDBJ whole genome shotgun (WGS) entry which is preliminary data.</text>
</comment>
<dbReference type="Proteomes" id="UP000176527">
    <property type="component" value="Unassembled WGS sequence"/>
</dbReference>
<sequence length="352" mass="41295">DPKLNEVITKATGLTLDELYLIALALTGTYLDKYALFYPPKIDVKNIDQEHLDKFLKHFSLPINELRDRLSNEQRMNEKYAYAFNSLRAYPLIRMEYEGRDSIVCPIPPLLFRRITEGLYYEICKEPNFDSSFGNAFQIFVGELLKKANEKAQVIPERTYGKPEKRTVDWIVIDKSVLLFVECKGKRLTFEAKVSLTDTTELYRQLDIMANFIVQIYKTIVDYDDGKYPHLKFDKDKQVYPLLVTLEEWFLFGSQALDILDEKIRSKLNSLSISSKILDDKPYMICSVEGLDLLMQVSSKYSIDEIFRDKNKDVETRTWHLEIYIKDKYKEAVSKIKPLFKEEFNNHMDFGL</sequence>